<gene>
    <name evidence="2" type="ORF">RRG08_007001</name>
</gene>
<protein>
    <submittedName>
        <fullName evidence="2">Uncharacterized protein</fullName>
    </submittedName>
</protein>
<keyword evidence="3" id="KW-1185">Reference proteome</keyword>
<accession>A0AAE1BCR2</accession>
<dbReference type="EMBL" id="JAWDGP010000206">
    <property type="protein sequence ID" value="KAK3802872.1"/>
    <property type="molecule type" value="Genomic_DNA"/>
</dbReference>
<evidence type="ECO:0000256" key="1">
    <source>
        <dbReference type="SAM" id="MobiDB-lite"/>
    </source>
</evidence>
<evidence type="ECO:0000313" key="3">
    <source>
        <dbReference type="Proteomes" id="UP001283361"/>
    </source>
</evidence>
<reference evidence="2" key="1">
    <citation type="journal article" date="2023" name="G3 (Bethesda)">
        <title>A reference genome for the long-term kleptoplast-retaining sea slug Elysia crispata morphotype clarki.</title>
        <authorList>
            <person name="Eastman K.E."/>
            <person name="Pendleton A.L."/>
            <person name="Shaikh M.A."/>
            <person name="Suttiyut T."/>
            <person name="Ogas R."/>
            <person name="Tomko P."/>
            <person name="Gavelis G."/>
            <person name="Widhalm J.R."/>
            <person name="Wisecaver J.H."/>
        </authorList>
    </citation>
    <scope>NUCLEOTIDE SEQUENCE</scope>
    <source>
        <strain evidence="2">ECLA1</strain>
    </source>
</reference>
<sequence>MYSQEPLTPCPGSPGHMTVAPISSSCILRTTHFLPRTTHSLLKSSGHVTKAPISSSSYILSSTPSHQSSIPTAA</sequence>
<feature type="region of interest" description="Disordered" evidence="1">
    <location>
        <begin position="51"/>
        <end position="74"/>
    </location>
</feature>
<name>A0AAE1BCR2_9GAST</name>
<comment type="caution">
    <text evidence="2">The sequence shown here is derived from an EMBL/GenBank/DDBJ whole genome shotgun (WGS) entry which is preliminary data.</text>
</comment>
<dbReference type="AlphaFoldDB" id="A0AAE1BCR2"/>
<feature type="compositionally biased region" description="Low complexity" evidence="1">
    <location>
        <begin position="54"/>
        <end position="65"/>
    </location>
</feature>
<evidence type="ECO:0000313" key="2">
    <source>
        <dbReference type="EMBL" id="KAK3802872.1"/>
    </source>
</evidence>
<organism evidence="2 3">
    <name type="scientific">Elysia crispata</name>
    <name type="common">lettuce slug</name>
    <dbReference type="NCBI Taxonomy" id="231223"/>
    <lineage>
        <taxon>Eukaryota</taxon>
        <taxon>Metazoa</taxon>
        <taxon>Spiralia</taxon>
        <taxon>Lophotrochozoa</taxon>
        <taxon>Mollusca</taxon>
        <taxon>Gastropoda</taxon>
        <taxon>Heterobranchia</taxon>
        <taxon>Euthyneura</taxon>
        <taxon>Panpulmonata</taxon>
        <taxon>Sacoglossa</taxon>
        <taxon>Placobranchoidea</taxon>
        <taxon>Plakobranchidae</taxon>
        <taxon>Elysia</taxon>
    </lineage>
</organism>
<proteinExistence type="predicted"/>
<dbReference type="Proteomes" id="UP001283361">
    <property type="component" value="Unassembled WGS sequence"/>
</dbReference>